<evidence type="ECO:0000313" key="1">
    <source>
        <dbReference type="EnsemblMetazoa" id="XP_026300935"/>
    </source>
</evidence>
<proteinExistence type="predicted"/>
<accession>A0A8B8HA83</accession>
<reference evidence="2" key="3">
    <citation type="submission" date="2025-05" db="UniProtKB">
        <authorList>
            <consortium name="RefSeq"/>
        </authorList>
    </citation>
    <scope>NUCLEOTIDE SEQUENCE [LARGE SCALE GENOMIC DNA]</scope>
    <source>
        <strain evidence="2">DH4</strain>
    </source>
</reference>
<evidence type="ECO:0000313" key="2">
    <source>
        <dbReference type="Proteomes" id="UP000005203"/>
    </source>
</evidence>
<dbReference type="RefSeq" id="XP_026300935.1">
    <property type="nucleotide sequence ID" value="XM_026445150.1"/>
</dbReference>
<dbReference type="EnsemblMetazoa" id="XM_026445150">
    <property type="protein sequence ID" value="XP_026300935"/>
    <property type="gene ID" value="LOC102655229"/>
</dbReference>
<organism evidence="1">
    <name type="scientific">Apis mellifera</name>
    <name type="common">Honeybee</name>
    <dbReference type="NCBI Taxonomy" id="7460"/>
    <lineage>
        <taxon>Eukaryota</taxon>
        <taxon>Metazoa</taxon>
        <taxon>Ecdysozoa</taxon>
        <taxon>Arthropoda</taxon>
        <taxon>Hexapoda</taxon>
        <taxon>Insecta</taxon>
        <taxon>Pterygota</taxon>
        <taxon>Neoptera</taxon>
        <taxon>Endopterygota</taxon>
        <taxon>Hymenoptera</taxon>
        <taxon>Apocrita</taxon>
        <taxon>Aculeata</taxon>
        <taxon>Apoidea</taxon>
        <taxon>Anthophila</taxon>
        <taxon>Apidae</taxon>
        <taxon>Apis</taxon>
    </lineage>
</organism>
<reference evidence="3" key="2">
    <citation type="submission" date="2025-04" db="UniProtKB">
        <authorList>
            <consortium name="RefSeq"/>
        </authorList>
    </citation>
    <scope>IDENTIFICATION</scope>
    <source>
        <strain evidence="3">DH4</strain>
        <tissue evidence="3">Whole body</tissue>
    </source>
</reference>
<accession>A0A7M7MU77</accession>
<sequence length="159" mass="18829">MTRTRCFKTITSHVSSKRDIYGSNERRNILIRMTDDLLKENVIQHFENKMVISYNSYTSHLNKLSFIILIIYQSGITKKINSFPLLSITRLKNDCPNISSSEFISQSSIHVAHPSCSWIVTKPRCKIYRRSFIFPIGFSNVRQKRFRNEMRNFRRFNGR</sequence>
<dbReference type="KEGG" id="ame:102655229"/>
<keyword evidence="2" id="KW-1185">Reference proteome</keyword>
<name>A0A7M7MU77_APIME</name>
<gene>
    <name evidence="3" type="primary">LOC102655229</name>
</gene>
<reference evidence="1" key="1">
    <citation type="submission" date="2021-01" db="UniProtKB">
        <authorList>
            <consortium name="EnsemblMetazoa"/>
        </authorList>
    </citation>
    <scope>IDENTIFICATION</scope>
    <source>
        <strain evidence="1">DH4</strain>
    </source>
</reference>
<dbReference type="AlphaFoldDB" id="A0A7M7MU77"/>
<evidence type="ECO:0000313" key="3">
    <source>
        <dbReference type="RefSeq" id="XP_026300935.1"/>
    </source>
</evidence>
<dbReference type="GeneID" id="102655229"/>
<dbReference type="Proteomes" id="UP000005203">
    <property type="component" value="Linkage group LG1"/>
</dbReference>
<protein>
    <submittedName>
        <fullName evidence="3">Uncharacterized protein LOC102655229</fullName>
    </submittedName>
</protein>